<feature type="region of interest" description="Disordered" evidence="6">
    <location>
        <begin position="1"/>
        <end position="33"/>
    </location>
</feature>
<evidence type="ECO:0000256" key="4">
    <source>
        <dbReference type="ARBA" id="ARBA00022989"/>
    </source>
</evidence>
<name>A0A1Y2B290_9TREE</name>
<accession>A0A1Y2B290</accession>
<keyword evidence="5 7" id="KW-0472">Membrane</keyword>
<dbReference type="InParanoid" id="A0A1Y2B290"/>
<dbReference type="InterPro" id="IPR020846">
    <property type="entry name" value="MFS_dom"/>
</dbReference>
<sequence>MSEHIELAETEPRVTSISEQKETHQETDAEAGVQGKAALMKAERRLVRKLDIAILPFSVLLYLSAYLDRGNVANARLQGMERDVLRGSDSNYSLALATFFIAYIVCSIPGTLMAKQFNPSRTIAVGAMIWSVAATLQAAAFNPAGFFVARFFVGVGESMFGQAMGFHLSLWYTKGDLAKRVGLFISSGALAGAFGGLIAFGISSVERTSIKQWQILFLIEGVPSVILATATWFFMPNRPESTRYLNEEERELCLRRLGRSISVESQPGIAWKGVIRCVKDWKVYLMAVMYSCMNLTLASVGGFLPTIVKGFGYSNAQAQLLTVPPYAVALVFMLCLTAFSDWKQARGFPVVAVFILGIVGWAILLAVPAAGASHAQYSVRYFGCCLITTAAYTNIPLIISWQAANNPNESQRATALGYLNSIGQGLSLAAAFLFPSVEGPQYIKGSIINIAFQALGLVIALTLTAFCRWENRRRDREEGGRPEQGASLDTYDKFDYAPG</sequence>
<proteinExistence type="predicted"/>
<dbReference type="PANTHER" id="PTHR43791:SF36">
    <property type="entry name" value="TRANSPORTER, PUTATIVE (AFU_ORTHOLOGUE AFUA_6G08340)-RELATED"/>
    <property type="match status" value="1"/>
</dbReference>
<dbReference type="GO" id="GO:0016020">
    <property type="term" value="C:membrane"/>
    <property type="evidence" value="ECO:0007669"/>
    <property type="project" value="UniProtKB-SubCell"/>
</dbReference>
<protein>
    <submittedName>
        <fullName evidence="9">Major facilitator superfamily domain-containing protein</fullName>
    </submittedName>
</protein>
<dbReference type="InterPro" id="IPR036259">
    <property type="entry name" value="MFS_trans_sf"/>
</dbReference>
<keyword evidence="4 7" id="KW-1133">Transmembrane helix</keyword>
<feature type="transmembrane region" description="Helical" evidence="7">
    <location>
        <begin position="446"/>
        <end position="466"/>
    </location>
</feature>
<keyword evidence="10" id="KW-1185">Reference proteome</keyword>
<feature type="transmembrane region" description="Helical" evidence="7">
    <location>
        <begin position="379"/>
        <end position="401"/>
    </location>
</feature>
<dbReference type="Gene3D" id="1.20.1250.20">
    <property type="entry name" value="MFS general substrate transporter like domains"/>
    <property type="match status" value="2"/>
</dbReference>
<evidence type="ECO:0000313" key="9">
    <source>
        <dbReference type="EMBL" id="ORY28949.1"/>
    </source>
</evidence>
<dbReference type="FunFam" id="1.20.1250.20:FF:000013">
    <property type="entry name" value="MFS general substrate transporter"/>
    <property type="match status" value="1"/>
</dbReference>
<evidence type="ECO:0000256" key="5">
    <source>
        <dbReference type="ARBA" id="ARBA00023136"/>
    </source>
</evidence>
<evidence type="ECO:0000256" key="3">
    <source>
        <dbReference type="ARBA" id="ARBA00022692"/>
    </source>
</evidence>
<feature type="transmembrane region" description="Helical" evidence="7">
    <location>
        <begin position="348"/>
        <end position="367"/>
    </location>
</feature>
<keyword evidence="3 7" id="KW-0812">Transmembrane</keyword>
<feature type="transmembrane region" description="Helical" evidence="7">
    <location>
        <begin position="215"/>
        <end position="235"/>
    </location>
</feature>
<feature type="transmembrane region" description="Helical" evidence="7">
    <location>
        <begin position="413"/>
        <end position="434"/>
    </location>
</feature>
<feature type="transmembrane region" description="Helical" evidence="7">
    <location>
        <begin position="316"/>
        <end position="336"/>
    </location>
</feature>
<dbReference type="FunFam" id="1.20.1250.20:FF:000018">
    <property type="entry name" value="MFS transporter permease"/>
    <property type="match status" value="1"/>
</dbReference>
<evidence type="ECO:0000256" key="1">
    <source>
        <dbReference type="ARBA" id="ARBA00004141"/>
    </source>
</evidence>
<dbReference type="GO" id="GO:0022857">
    <property type="term" value="F:transmembrane transporter activity"/>
    <property type="evidence" value="ECO:0007669"/>
    <property type="project" value="InterPro"/>
</dbReference>
<feature type="compositionally biased region" description="Basic and acidic residues" evidence="6">
    <location>
        <begin position="490"/>
        <end position="499"/>
    </location>
</feature>
<evidence type="ECO:0000256" key="2">
    <source>
        <dbReference type="ARBA" id="ARBA00022448"/>
    </source>
</evidence>
<feature type="transmembrane region" description="Helical" evidence="7">
    <location>
        <begin position="50"/>
        <end position="67"/>
    </location>
</feature>
<keyword evidence="2" id="KW-0813">Transport</keyword>
<dbReference type="EMBL" id="MCFC01000028">
    <property type="protein sequence ID" value="ORY28949.1"/>
    <property type="molecule type" value="Genomic_DNA"/>
</dbReference>
<feature type="transmembrane region" description="Helical" evidence="7">
    <location>
        <begin position="147"/>
        <end position="171"/>
    </location>
</feature>
<comment type="subcellular location">
    <subcellularLocation>
        <location evidence="1">Membrane</location>
        <topology evidence="1">Multi-pass membrane protein</topology>
    </subcellularLocation>
</comment>
<dbReference type="AlphaFoldDB" id="A0A1Y2B290"/>
<evidence type="ECO:0000313" key="10">
    <source>
        <dbReference type="Proteomes" id="UP000193986"/>
    </source>
</evidence>
<dbReference type="SUPFAM" id="SSF103473">
    <property type="entry name" value="MFS general substrate transporter"/>
    <property type="match status" value="1"/>
</dbReference>
<organism evidence="9 10">
    <name type="scientific">Naematelia encephala</name>
    <dbReference type="NCBI Taxonomy" id="71784"/>
    <lineage>
        <taxon>Eukaryota</taxon>
        <taxon>Fungi</taxon>
        <taxon>Dikarya</taxon>
        <taxon>Basidiomycota</taxon>
        <taxon>Agaricomycotina</taxon>
        <taxon>Tremellomycetes</taxon>
        <taxon>Tremellales</taxon>
        <taxon>Naemateliaceae</taxon>
        <taxon>Naematelia</taxon>
    </lineage>
</organism>
<feature type="transmembrane region" description="Helical" evidence="7">
    <location>
        <begin position="183"/>
        <end position="203"/>
    </location>
</feature>
<evidence type="ECO:0000256" key="6">
    <source>
        <dbReference type="SAM" id="MobiDB-lite"/>
    </source>
</evidence>
<dbReference type="Proteomes" id="UP000193986">
    <property type="component" value="Unassembled WGS sequence"/>
</dbReference>
<dbReference type="PANTHER" id="PTHR43791">
    <property type="entry name" value="PERMEASE-RELATED"/>
    <property type="match status" value="1"/>
</dbReference>
<dbReference type="InterPro" id="IPR011701">
    <property type="entry name" value="MFS"/>
</dbReference>
<comment type="caution">
    <text evidence="9">The sequence shown here is derived from an EMBL/GenBank/DDBJ whole genome shotgun (WGS) entry which is preliminary data.</text>
</comment>
<feature type="transmembrane region" description="Helical" evidence="7">
    <location>
        <begin position="283"/>
        <end position="304"/>
    </location>
</feature>
<reference evidence="9 10" key="1">
    <citation type="submission" date="2016-07" db="EMBL/GenBank/DDBJ databases">
        <title>Pervasive Adenine N6-methylation of Active Genes in Fungi.</title>
        <authorList>
            <consortium name="DOE Joint Genome Institute"/>
            <person name="Mondo S.J."/>
            <person name="Dannebaum R.O."/>
            <person name="Kuo R.C."/>
            <person name="Labutti K."/>
            <person name="Haridas S."/>
            <person name="Kuo A."/>
            <person name="Salamov A."/>
            <person name="Ahrendt S.R."/>
            <person name="Lipzen A."/>
            <person name="Sullivan W."/>
            <person name="Andreopoulos W.B."/>
            <person name="Clum A."/>
            <person name="Lindquist E."/>
            <person name="Daum C."/>
            <person name="Ramamoorthy G.K."/>
            <person name="Gryganskyi A."/>
            <person name="Culley D."/>
            <person name="Magnuson J.K."/>
            <person name="James T.Y."/>
            <person name="O'Malley M.A."/>
            <person name="Stajich J.E."/>
            <person name="Spatafora J.W."/>
            <person name="Visel A."/>
            <person name="Grigoriev I.V."/>
        </authorList>
    </citation>
    <scope>NUCLEOTIDE SEQUENCE [LARGE SCALE GENOMIC DNA]</scope>
    <source>
        <strain evidence="9 10">68-887.2</strain>
    </source>
</reference>
<evidence type="ECO:0000259" key="8">
    <source>
        <dbReference type="PROSITE" id="PS50850"/>
    </source>
</evidence>
<gene>
    <name evidence="9" type="ORF">BCR39DRAFT_495738</name>
</gene>
<dbReference type="Pfam" id="PF07690">
    <property type="entry name" value="MFS_1"/>
    <property type="match status" value="1"/>
</dbReference>
<dbReference type="OrthoDB" id="2985014at2759"/>
<feature type="region of interest" description="Disordered" evidence="6">
    <location>
        <begin position="474"/>
        <end position="499"/>
    </location>
</feature>
<feature type="transmembrane region" description="Helical" evidence="7">
    <location>
        <begin position="92"/>
        <end position="110"/>
    </location>
</feature>
<feature type="domain" description="Major facilitator superfamily (MFS) profile" evidence="8">
    <location>
        <begin position="54"/>
        <end position="468"/>
    </location>
</feature>
<evidence type="ECO:0000256" key="7">
    <source>
        <dbReference type="SAM" id="Phobius"/>
    </source>
</evidence>
<dbReference type="PROSITE" id="PS50850">
    <property type="entry name" value="MFS"/>
    <property type="match status" value="1"/>
</dbReference>
<feature type="transmembrane region" description="Helical" evidence="7">
    <location>
        <begin position="122"/>
        <end position="141"/>
    </location>
</feature>
<feature type="compositionally biased region" description="Basic and acidic residues" evidence="6">
    <location>
        <begin position="1"/>
        <end position="12"/>
    </location>
</feature>